<evidence type="ECO:0000256" key="2">
    <source>
        <dbReference type="ARBA" id="ARBA00023002"/>
    </source>
</evidence>
<dbReference type="InterPro" id="IPR036188">
    <property type="entry name" value="FAD/NAD-bd_sf"/>
</dbReference>
<dbReference type="InterPro" id="IPR003953">
    <property type="entry name" value="FAD-dep_OxRdtase_2_FAD-bd"/>
</dbReference>
<accession>T0YTN2</accession>
<name>T0YTN2_9ZZZZ</name>
<protein>
    <submittedName>
        <fullName evidence="4">Protein containing Fumarate reductase/succinate dehydrogenase flavoprotein</fullName>
        <ecNumber evidence="4">1.3.5.1</ecNumber>
    </submittedName>
</protein>
<organism evidence="4">
    <name type="scientific">mine drainage metagenome</name>
    <dbReference type="NCBI Taxonomy" id="410659"/>
    <lineage>
        <taxon>unclassified sequences</taxon>
        <taxon>metagenomes</taxon>
        <taxon>ecological metagenomes</taxon>
    </lineage>
</organism>
<dbReference type="EMBL" id="AUZZ01009010">
    <property type="protein sequence ID" value="EQD35227.1"/>
    <property type="molecule type" value="Genomic_DNA"/>
</dbReference>
<feature type="non-terminal residue" evidence="4">
    <location>
        <position position="54"/>
    </location>
</feature>
<dbReference type="Pfam" id="PF00890">
    <property type="entry name" value="FAD_binding_2"/>
    <property type="match status" value="1"/>
</dbReference>
<dbReference type="AlphaFoldDB" id="T0YTN2"/>
<evidence type="ECO:0000313" key="4">
    <source>
        <dbReference type="EMBL" id="EQD35227.1"/>
    </source>
</evidence>
<comment type="caution">
    <text evidence="4">The sequence shown here is derived from an EMBL/GenBank/DDBJ whole genome shotgun (WGS) entry which is preliminary data.</text>
</comment>
<dbReference type="GO" id="GO:0008177">
    <property type="term" value="F:succinate dehydrogenase (quinone) activity"/>
    <property type="evidence" value="ECO:0007669"/>
    <property type="project" value="UniProtKB-EC"/>
</dbReference>
<dbReference type="PANTHER" id="PTHR11632">
    <property type="entry name" value="SUCCINATE DEHYDROGENASE 2 FLAVOPROTEIN SUBUNIT"/>
    <property type="match status" value="1"/>
</dbReference>
<reference evidence="4" key="1">
    <citation type="submission" date="2013-08" db="EMBL/GenBank/DDBJ databases">
        <authorList>
            <person name="Mendez C."/>
            <person name="Richter M."/>
            <person name="Ferrer M."/>
            <person name="Sanchez J."/>
        </authorList>
    </citation>
    <scope>NUCLEOTIDE SEQUENCE</scope>
</reference>
<reference evidence="4" key="2">
    <citation type="journal article" date="2014" name="ISME J.">
        <title>Microbial stratification in low pH oxic and suboxic macroscopic growths along an acid mine drainage.</title>
        <authorList>
            <person name="Mendez-Garcia C."/>
            <person name="Mesa V."/>
            <person name="Sprenger R.R."/>
            <person name="Richter M."/>
            <person name="Diez M.S."/>
            <person name="Solano J."/>
            <person name="Bargiela R."/>
            <person name="Golyshina O.V."/>
            <person name="Manteca A."/>
            <person name="Ramos J.L."/>
            <person name="Gallego J.R."/>
            <person name="Llorente I."/>
            <person name="Martins Dos Santos V.A."/>
            <person name="Jensen O.N."/>
            <person name="Pelaez A.I."/>
            <person name="Sanchez J."/>
            <person name="Ferrer M."/>
        </authorList>
    </citation>
    <scope>NUCLEOTIDE SEQUENCE</scope>
</reference>
<dbReference type="PANTHER" id="PTHR11632:SF51">
    <property type="entry name" value="SUCCINATE DEHYDROGENASE [UBIQUINONE] FLAVOPROTEIN SUBUNIT, MITOCHONDRIAL"/>
    <property type="match status" value="1"/>
</dbReference>
<keyword evidence="1" id="KW-0285">Flavoprotein</keyword>
<dbReference type="EC" id="1.3.5.1" evidence="4"/>
<dbReference type="SUPFAM" id="SSF51905">
    <property type="entry name" value="FAD/NAD(P)-binding domain"/>
    <property type="match status" value="1"/>
</dbReference>
<sequence>MVIATGPAGRIYGRTTNAHSCTGDGVALAYEAGAQLKDMEFVQFHPTALLESGI</sequence>
<dbReference type="Gene3D" id="3.50.50.60">
    <property type="entry name" value="FAD/NAD(P)-binding domain"/>
    <property type="match status" value="1"/>
</dbReference>
<keyword evidence="2 4" id="KW-0560">Oxidoreductase</keyword>
<evidence type="ECO:0000259" key="3">
    <source>
        <dbReference type="Pfam" id="PF00890"/>
    </source>
</evidence>
<evidence type="ECO:0000256" key="1">
    <source>
        <dbReference type="ARBA" id="ARBA00022630"/>
    </source>
</evidence>
<feature type="domain" description="FAD-dependent oxidoreductase 2 FAD-binding" evidence="3">
    <location>
        <begin position="2"/>
        <end position="53"/>
    </location>
</feature>
<gene>
    <name evidence="4" type="ORF">B2A_12492</name>
</gene>
<dbReference type="InterPro" id="IPR030664">
    <property type="entry name" value="SdhA/FrdA/AprA"/>
</dbReference>
<proteinExistence type="predicted"/>